<keyword evidence="2" id="KW-1185">Reference proteome</keyword>
<reference evidence="1 2" key="1">
    <citation type="submission" date="2019-11" db="EMBL/GenBank/DDBJ databases">
        <title>Pedobacter sp. HMF7056 Genome sequencing and assembly.</title>
        <authorList>
            <person name="Kang H."/>
            <person name="Kim H."/>
            <person name="Joh K."/>
        </authorList>
    </citation>
    <scope>NUCLEOTIDE SEQUENCE [LARGE SCALE GENOMIC DNA]</scope>
    <source>
        <strain evidence="1 2">HMF7056</strain>
    </source>
</reference>
<evidence type="ECO:0008006" key="3">
    <source>
        <dbReference type="Google" id="ProtNLM"/>
    </source>
</evidence>
<name>A0A7K1Y0E2_9SPHI</name>
<sequence>MSWGTKLAIGLTVFIVFILSMGTRMLVGGKDDLVEKDYYEKGQSYDSDYREQQNALDQAKLPAVTSGAKGIRVTFTETVPYTLICRHPFNSARDFTLANVAEAGIPVTIPAHRLAPGNWNLEIRWTDHGIAQKLKQQMTIK</sequence>
<dbReference type="Proteomes" id="UP000451233">
    <property type="component" value="Unassembled WGS sequence"/>
</dbReference>
<dbReference type="RefSeq" id="WP_160907719.1">
    <property type="nucleotide sequence ID" value="NZ_WVHS01000003.1"/>
</dbReference>
<proteinExistence type="predicted"/>
<dbReference type="Pfam" id="PF05751">
    <property type="entry name" value="FixH"/>
    <property type="match status" value="1"/>
</dbReference>
<organism evidence="1 2">
    <name type="scientific">Hufsiella ginkgonis</name>
    <dbReference type="NCBI Taxonomy" id="2695274"/>
    <lineage>
        <taxon>Bacteria</taxon>
        <taxon>Pseudomonadati</taxon>
        <taxon>Bacteroidota</taxon>
        <taxon>Sphingobacteriia</taxon>
        <taxon>Sphingobacteriales</taxon>
        <taxon>Sphingobacteriaceae</taxon>
        <taxon>Hufsiella</taxon>
    </lineage>
</organism>
<evidence type="ECO:0000313" key="2">
    <source>
        <dbReference type="Proteomes" id="UP000451233"/>
    </source>
</evidence>
<dbReference type="EMBL" id="WVHS01000003">
    <property type="protein sequence ID" value="MXV16744.1"/>
    <property type="molecule type" value="Genomic_DNA"/>
</dbReference>
<dbReference type="AlphaFoldDB" id="A0A7K1Y0E2"/>
<comment type="caution">
    <text evidence="1">The sequence shown here is derived from an EMBL/GenBank/DDBJ whole genome shotgun (WGS) entry which is preliminary data.</text>
</comment>
<accession>A0A7K1Y0E2</accession>
<protein>
    <recommendedName>
        <fullName evidence="3">Nitrogen fixation protein FixH</fullName>
    </recommendedName>
</protein>
<gene>
    <name evidence="1" type="ORF">GS398_15690</name>
</gene>
<dbReference type="InterPro" id="IPR008620">
    <property type="entry name" value="FixH"/>
</dbReference>
<evidence type="ECO:0000313" key="1">
    <source>
        <dbReference type="EMBL" id="MXV16744.1"/>
    </source>
</evidence>